<accession>A0A919V909</accession>
<name>A0A919V909_9ACTN</name>
<sequence length="213" mass="22984">MRRIITMGGAAAVLLGVMSAPANAADSTVPTEKITIDVVTVNGSGCPRGSATVVERPDNTGFSVYYSDYLVQVGPDAEPTDIRKNCQLNLLVHVPQGFTYAIAKAEYRGFGYLQAGASGLQQANYYFQGDPRGTVEEHPLSGPFTGRWQNTDTTDVAALVYKPCGVDRNLNINTELRVSAGSSNPQKSTSFMTMDSTRGSVNTTYHFAWQRCP</sequence>
<dbReference type="Proteomes" id="UP000655287">
    <property type="component" value="Unassembled WGS sequence"/>
</dbReference>
<gene>
    <name evidence="2" type="ORF">Sru01_68820</name>
</gene>
<comment type="caution">
    <text evidence="2">The sequence shown here is derived from an EMBL/GenBank/DDBJ whole genome shotgun (WGS) entry which is preliminary data.</text>
</comment>
<keyword evidence="3" id="KW-1185">Reference proteome</keyword>
<dbReference type="Pfam" id="PF14273">
    <property type="entry name" value="DUF4360"/>
    <property type="match status" value="1"/>
</dbReference>
<proteinExistence type="predicted"/>
<evidence type="ECO:0000256" key="1">
    <source>
        <dbReference type="SAM" id="SignalP"/>
    </source>
</evidence>
<feature type="signal peptide" evidence="1">
    <location>
        <begin position="1"/>
        <end position="24"/>
    </location>
</feature>
<evidence type="ECO:0008006" key="4">
    <source>
        <dbReference type="Google" id="ProtNLM"/>
    </source>
</evidence>
<evidence type="ECO:0000313" key="3">
    <source>
        <dbReference type="Proteomes" id="UP000655287"/>
    </source>
</evidence>
<evidence type="ECO:0000313" key="2">
    <source>
        <dbReference type="EMBL" id="GII81900.1"/>
    </source>
</evidence>
<organism evidence="2 3">
    <name type="scientific">Sphaerisporangium rufum</name>
    <dbReference type="NCBI Taxonomy" id="1381558"/>
    <lineage>
        <taxon>Bacteria</taxon>
        <taxon>Bacillati</taxon>
        <taxon>Actinomycetota</taxon>
        <taxon>Actinomycetes</taxon>
        <taxon>Streptosporangiales</taxon>
        <taxon>Streptosporangiaceae</taxon>
        <taxon>Sphaerisporangium</taxon>
    </lineage>
</organism>
<dbReference type="RefSeq" id="WP_203994897.1">
    <property type="nucleotide sequence ID" value="NZ_BOOU01000117.1"/>
</dbReference>
<reference evidence="2" key="1">
    <citation type="submission" date="2021-01" db="EMBL/GenBank/DDBJ databases">
        <title>Whole genome shotgun sequence of Sphaerisporangium rufum NBRC 109079.</title>
        <authorList>
            <person name="Komaki H."/>
            <person name="Tamura T."/>
        </authorList>
    </citation>
    <scope>NUCLEOTIDE SEQUENCE</scope>
    <source>
        <strain evidence="2">NBRC 109079</strain>
    </source>
</reference>
<feature type="chain" id="PRO_5037204388" description="DUF4360 domain-containing protein" evidence="1">
    <location>
        <begin position="25"/>
        <end position="213"/>
    </location>
</feature>
<dbReference type="EMBL" id="BOOU01000117">
    <property type="protein sequence ID" value="GII81900.1"/>
    <property type="molecule type" value="Genomic_DNA"/>
</dbReference>
<dbReference type="InterPro" id="IPR025649">
    <property type="entry name" value="DUF4360"/>
</dbReference>
<dbReference type="PANTHER" id="PTHR38847:SF1">
    <property type="entry name" value="PSEUDOURIDINE SYNTHASE RSUA_RLUA-LIKE DOMAIN-CONTAINING PROTEIN"/>
    <property type="match status" value="1"/>
</dbReference>
<keyword evidence="1" id="KW-0732">Signal</keyword>
<dbReference type="AlphaFoldDB" id="A0A919V909"/>
<dbReference type="PANTHER" id="PTHR38847">
    <property type="match status" value="1"/>
</dbReference>
<protein>
    <recommendedName>
        <fullName evidence="4">DUF4360 domain-containing protein</fullName>
    </recommendedName>
</protein>